<keyword evidence="3" id="KW-1185">Reference proteome</keyword>
<evidence type="ECO:0000313" key="3">
    <source>
        <dbReference type="Proteomes" id="UP000027002"/>
    </source>
</evidence>
<reference evidence="2" key="1">
    <citation type="submission" date="2020-03" db="EMBL/GenBank/DDBJ databases">
        <title>A mixture of massive structural variations and highly conserved coding sequences in Ustilaginoidea virens genome.</title>
        <authorList>
            <person name="Zhang K."/>
            <person name="Zhao Z."/>
            <person name="Zhang Z."/>
            <person name="Li Y."/>
            <person name="Hsiang T."/>
            <person name="Sun W."/>
        </authorList>
    </citation>
    <scope>NUCLEOTIDE SEQUENCE</scope>
    <source>
        <strain evidence="2">UV-8b</strain>
    </source>
</reference>
<dbReference type="AlphaFoldDB" id="A0A8E5HQ00"/>
<feature type="compositionally biased region" description="Polar residues" evidence="1">
    <location>
        <begin position="1"/>
        <end position="13"/>
    </location>
</feature>
<feature type="region of interest" description="Disordered" evidence="1">
    <location>
        <begin position="1"/>
        <end position="42"/>
    </location>
</feature>
<gene>
    <name evidence="2" type="ORF">UV8b_03796</name>
</gene>
<sequence>MPSASASLANQLGTCDGGPSRRHVKRSLPSQRKGLSPGVTFSPMRNARLDIADAMSTKELDATKSPISGHTRLLNSSFVSAVCELKVAILSPVTTAPVAEPLPQQVSPPRLSDKPFVPGECKGQGKK</sequence>
<dbReference type="KEGG" id="uvi:66064574"/>
<evidence type="ECO:0000313" key="2">
    <source>
        <dbReference type="EMBL" id="QUC19555.1"/>
    </source>
</evidence>
<name>A0A8E5HQ00_USTVR</name>
<organism evidence="2 3">
    <name type="scientific">Ustilaginoidea virens</name>
    <name type="common">Rice false smut fungus</name>
    <name type="synonym">Villosiclava virens</name>
    <dbReference type="NCBI Taxonomy" id="1159556"/>
    <lineage>
        <taxon>Eukaryota</taxon>
        <taxon>Fungi</taxon>
        <taxon>Dikarya</taxon>
        <taxon>Ascomycota</taxon>
        <taxon>Pezizomycotina</taxon>
        <taxon>Sordariomycetes</taxon>
        <taxon>Hypocreomycetidae</taxon>
        <taxon>Hypocreales</taxon>
        <taxon>Clavicipitaceae</taxon>
        <taxon>Ustilaginoidea</taxon>
    </lineage>
</organism>
<dbReference type="Proteomes" id="UP000027002">
    <property type="component" value="Chromosome 3"/>
</dbReference>
<accession>A0A8E5HQ00</accession>
<evidence type="ECO:0000256" key="1">
    <source>
        <dbReference type="SAM" id="MobiDB-lite"/>
    </source>
</evidence>
<dbReference type="GeneID" id="66064574"/>
<dbReference type="EMBL" id="CP072755">
    <property type="protein sequence ID" value="QUC19555.1"/>
    <property type="molecule type" value="Genomic_DNA"/>
</dbReference>
<feature type="region of interest" description="Disordered" evidence="1">
    <location>
        <begin position="96"/>
        <end position="127"/>
    </location>
</feature>
<dbReference type="RefSeq" id="XP_042997228.1">
    <property type="nucleotide sequence ID" value="XM_043141294.1"/>
</dbReference>
<protein>
    <submittedName>
        <fullName evidence="2">Uncharacterized protein</fullName>
    </submittedName>
</protein>
<proteinExistence type="predicted"/>